<feature type="region of interest" description="Disordered" evidence="1">
    <location>
        <begin position="155"/>
        <end position="183"/>
    </location>
</feature>
<comment type="caution">
    <text evidence="2">The sequence shown here is derived from an EMBL/GenBank/DDBJ whole genome shotgun (WGS) entry which is preliminary data.</text>
</comment>
<proteinExistence type="predicted"/>
<gene>
    <name evidence="2" type="ORF">QEZ40_004554</name>
</gene>
<accession>A0ABT7GP82</accession>
<organism evidence="2 3">
    <name type="scientific">Streptomyces katrae</name>
    <dbReference type="NCBI Taxonomy" id="68223"/>
    <lineage>
        <taxon>Bacteria</taxon>
        <taxon>Bacillati</taxon>
        <taxon>Actinomycetota</taxon>
        <taxon>Actinomycetes</taxon>
        <taxon>Kitasatosporales</taxon>
        <taxon>Streptomycetaceae</taxon>
        <taxon>Streptomyces</taxon>
    </lineage>
</organism>
<reference evidence="2 3" key="1">
    <citation type="submission" date="2023-05" db="EMBL/GenBank/DDBJ databases">
        <title>Sequencing and Assembly of Streptomyces sp. NP73.</title>
        <authorList>
            <person name="Konwar A.N."/>
            <person name="Saikia K."/>
            <person name="Thakur D."/>
        </authorList>
    </citation>
    <scope>NUCLEOTIDE SEQUENCE [LARGE SCALE GENOMIC DNA]</scope>
    <source>
        <strain evidence="2 3">NP73</strain>
    </source>
</reference>
<evidence type="ECO:0000313" key="2">
    <source>
        <dbReference type="EMBL" id="MDK9495119.1"/>
    </source>
</evidence>
<dbReference type="Proteomes" id="UP001223390">
    <property type="component" value="Unassembled WGS sequence"/>
</dbReference>
<dbReference type="EMBL" id="JASITI010000004">
    <property type="protein sequence ID" value="MDK9495119.1"/>
    <property type="molecule type" value="Genomic_DNA"/>
</dbReference>
<sequence>MEDIQFAPGEPERRAADGDFAYVREMGARLADGYEEANRRARTYQEQLARVVRVLALTPGPESLAELMRLVDDKRLPTHPRELASLLAEHQRPADLAAAVFRRPGSWTPYALEACLFHELLLRGVDVRDFPPPPSSHPLSWLPVRRRDFEAGARFPTRSLDGGSGGCGTAMPTEGRVDPPVPRTTERSALRNAVTVEEHEALLSAPHSGDWGHCDAWVFPLDEALAPERVPALLPALPMPCTDVGATARFEVALSPLEDVWQLLFAAASMGGVYTGGVYGAWGRRWAWCSMAALSGAPVGADAEEVERRARETTWFRFEADSGWFHNEIGADFGIAALSPDRRRLAVLAATDTD</sequence>
<dbReference type="RefSeq" id="WP_285340792.1">
    <property type="nucleotide sequence ID" value="NZ_JASITI010000004.1"/>
</dbReference>
<evidence type="ECO:0000256" key="1">
    <source>
        <dbReference type="SAM" id="MobiDB-lite"/>
    </source>
</evidence>
<dbReference type="Pfam" id="PF19681">
    <property type="entry name" value="DUF6183"/>
    <property type="match status" value="1"/>
</dbReference>
<keyword evidence="3" id="KW-1185">Reference proteome</keyword>
<evidence type="ECO:0000313" key="3">
    <source>
        <dbReference type="Proteomes" id="UP001223390"/>
    </source>
</evidence>
<name>A0ABT7GP82_9ACTN</name>
<dbReference type="InterPro" id="IPR045756">
    <property type="entry name" value="DUF6183"/>
</dbReference>
<protein>
    <submittedName>
        <fullName evidence="2">DUF6183 family protein</fullName>
    </submittedName>
</protein>